<dbReference type="AlphaFoldDB" id="A0A0V0GP27"/>
<evidence type="ECO:0000313" key="1">
    <source>
        <dbReference type="EMBL" id="JAP10017.1"/>
    </source>
</evidence>
<proteinExistence type="predicted"/>
<dbReference type="EMBL" id="GEDG01033903">
    <property type="protein sequence ID" value="JAP10017.1"/>
    <property type="molecule type" value="Transcribed_RNA"/>
</dbReference>
<name>A0A0V0GP27_SOLCH</name>
<sequence length="69" mass="7994">MSKNLASNRNSPPLYEQHQSTQRLQYNDLFAQLFPAPDCLNTKLSRRKICQYEPDLILSIVPSSRSIRT</sequence>
<organism evidence="1">
    <name type="scientific">Solanum chacoense</name>
    <name type="common">Chaco potato</name>
    <dbReference type="NCBI Taxonomy" id="4108"/>
    <lineage>
        <taxon>Eukaryota</taxon>
        <taxon>Viridiplantae</taxon>
        <taxon>Streptophyta</taxon>
        <taxon>Embryophyta</taxon>
        <taxon>Tracheophyta</taxon>
        <taxon>Spermatophyta</taxon>
        <taxon>Magnoliopsida</taxon>
        <taxon>eudicotyledons</taxon>
        <taxon>Gunneridae</taxon>
        <taxon>Pentapetalae</taxon>
        <taxon>asterids</taxon>
        <taxon>lamiids</taxon>
        <taxon>Solanales</taxon>
        <taxon>Solanaceae</taxon>
        <taxon>Solanoideae</taxon>
        <taxon>Solaneae</taxon>
        <taxon>Solanum</taxon>
    </lineage>
</organism>
<reference evidence="1" key="1">
    <citation type="submission" date="2015-12" db="EMBL/GenBank/DDBJ databases">
        <title>Gene expression during late stages of embryo sac development: a critical building block for successful pollen-pistil interactions.</title>
        <authorList>
            <person name="Liu Y."/>
            <person name="Joly V."/>
            <person name="Sabar M."/>
            <person name="Matton D.P."/>
        </authorList>
    </citation>
    <scope>NUCLEOTIDE SEQUENCE</scope>
</reference>
<protein>
    <submittedName>
        <fullName evidence="1">Putative ovule protein</fullName>
    </submittedName>
</protein>
<accession>A0A0V0GP27</accession>